<dbReference type="Proteomes" id="UP000295110">
    <property type="component" value="Unassembled WGS sequence"/>
</dbReference>
<evidence type="ECO:0000313" key="2">
    <source>
        <dbReference type="Proteomes" id="UP000295110"/>
    </source>
</evidence>
<protein>
    <submittedName>
        <fullName evidence="1">Uncharacterized protein</fullName>
    </submittedName>
</protein>
<dbReference type="RefSeq" id="WP_132574475.1">
    <property type="nucleotide sequence ID" value="NZ_CBCSGL010000022.1"/>
</dbReference>
<keyword evidence="2" id="KW-1185">Reference proteome</keyword>
<reference evidence="1 2" key="1">
    <citation type="submission" date="2019-03" db="EMBL/GenBank/DDBJ databases">
        <title>Genomic Encyclopedia of Type Strains, Phase IV (KMG-IV): sequencing the most valuable type-strain genomes for metagenomic binning, comparative biology and taxonomic classification.</title>
        <authorList>
            <person name="Goeker M."/>
        </authorList>
    </citation>
    <scope>NUCLEOTIDE SEQUENCE [LARGE SCALE GENOMIC DNA]</scope>
    <source>
        <strain evidence="1 2">DSM 654</strain>
    </source>
</reference>
<gene>
    <name evidence="1" type="ORF">EV671_102620</name>
</gene>
<comment type="caution">
    <text evidence="1">The sequence shown here is derived from an EMBL/GenBank/DDBJ whole genome shotgun (WGS) entry which is preliminary data.</text>
</comment>
<accession>A0A4R3UIF4</accession>
<dbReference type="EMBL" id="SMBU01000026">
    <property type="protein sequence ID" value="TCU91305.1"/>
    <property type="molecule type" value="Genomic_DNA"/>
</dbReference>
<sequence>MAEITADRSEIEQLPLGPGARQLGADAVAEQRELLSLLLDESNQFSGFAKRGMLMRILDLSDLAAELFEGVSGDEPYILAGRLHGLGNKACSEAAAAIQAERGTLGGSS</sequence>
<evidence type="ECO:0000313" key="1">
    <source>
        <dbReference type="EMBL" id="TCU91305.1"/>
    </source>
</evidence>
<proteinExistence type="predicted"/>
<name>A0A4R3UIF4_ROSSA</name>
<dbReference type="AlphaFoldDB" id="A0A4R3UIF4"/>
<organism evidence="1 2">
    <name type="scientific">Roseateles saccharophilus</name>
    <name type="common">Pseudomonas saccharophila</name>
    <dbReference type="NCBI Taxonomy" id="304"/>
    <lineage>
        <taxon>Bacteria</taxon>
        <taxon>Pseudomonadati</taxon>
        <taxon>Pseudomonadota</taxon>
        <taxon>Betaproteobacteria</taxon>
        <taxon>Burkholderiales</taxon>
        <taxon>Sphaerotilaceae</taxon>
        <taxon>Roseateles</taxon>
    </lineage>
</organism>